<gene>
    <name evidence="1" type="ORF">FMOSSE_LOCUS12113</name>
</gene>
<keyword evidence="2" id="KW-1185">Reference proteome</keyword>
<comment type="caution">
    <text evidence="1">The sequence shown here is derived from an EMBL/GenBank/DDBJ whole genome shotgun (WGS) entry which is preliminary data.</text>
</comment>
<evidence type="ECO:0000313" key="1">
    <source>
        <dbReference type="EMBL" id="CAG8664760.1"/>
    </source>
</evidence>
<evidence type="ECO:0000313" key="2">
    <source>
        <dbReference type="Proteomes" id="UP000789375"/>
    </source>
</evidence>
<reference evidence="1" key="1">
    <citation type="submission" date="2021-06" db="EMBL/GenBank/DDBJ databases">
        <authorList>
            <person name="Kallberg Y."/>
            <person name="Tangrot J."/>
            <person name="Rosling A."/>
        </authorList>
    </citation>
    <scope>NUCLEOTIDE SEQUENCE</scope>
    <source>
        <strain evidence="1">87-6 pot B 2015</strain>
    </source>
</reference>
<accession>A0A9N9HD29</accession>
<dbReference type="EMBL" id="CAJVPP010005418">
    <property type="protein sequence ID" value="CAG8664760.1"/>
    <property type="molecule type" value="Genomic_DNA"/>
</dbReference>
<protein>
    <submittedName>
        <fullName evidence="1">14777_t:CDS:1</fullName>
    </submittedName>
</protein>
<feature type="non-terminal residue" evidence="1">
    <location>
        <position position="227"/>
    </location>
</feature>
<organism evidence="1 2">
    <name type="scientific">Funneliformis mosseae</name>
    <name type="common">Endomycorrhizal fungus</name>
    <name type="synonym">Glomus mosseae</name>
    <dbReference type="NCBI Taxonomy" id="27381"/>
    <lineage>
        <taxon>Eukaryota</taxon>
        <taxon>Fungi</taxon>
        <taxon>Fungi incertae sedis</taxon>
        <taxon>Mucoromycota</taxon>
        <taxon>Glomeromycotina</taxon>
        <taxon>Glomeromycetes</taxon>
        <taxon>Glomerales</taxon>
        <taxon>Glomeraceae</taxon>
        <taxon>Funneliformis</taxon>
    </lineage>
</organism>
<dbReference type="Proteomes" id="UP000789375">
    <property type="component" value="Unassembled WGS sequence"/>
</dbReference>
<proteinExistence type="predicted"/>
<name>A0A9N9HD29_FUNMO</name>
<dbReference type="AlphaFoldDB" id="A0A9N9HD29"/>
<sequence>AKENSKSSKPQTFSTSMNQQSSFIFGTSNNPPVDQENKMIALKSIDLSKVPLYILKEMQKEVEIYKDLADIQSKYILKLVCYGYYRGGISFIIGITVVSTSLSDHKITKQRMIHNSCLECLATKIKEEKIAQATTKNKASQDGHYYPSWDVTFPSWDVTFPSWDVTASSLQEGLKCYHITISFCEMRIPPVSVSPPEYRNYNCCGKPERSVMCSGDLQGITEKELET</sequence>